<comment type="caution">
    <text evidence="1">The sequence shown here is derived from an EMBL/GenBank/DDBJ whole genome shotgun (WGS) entry which is preliminary data.</text>
</comment>
<dbReference type="PATRIC" id="fig|1046627.3.peg.824"/>
<keyword evidence="3" id="KW-0002">3D-structure</keyword>
<keyword evidence="2" id="KW-1185">Reference proteome</keyword>
<dbReference type="Proteomes" id="UP000003730">
    <property type="component" value="Unassembled WGS sequence"/>
</dbReference>
<protein>
    <recommendedName>
        <fullName evidence="4">Tail fiber protein</fullName>
    </recommendedName>
</protein>
<dbReference type="CDD" id="cd22641">
    <property type="entry name" value="C24-like"/>
    <property type="match status" value="1"/>
</dbReference>
<proteinExistence type="evidence at protein level"/>
<evidence type="ECO:0008006" key="4">
    <source>
        <dbReference type="Google" id="ProtNLM"/>
    </source>
</evidence>
<feature type="binding site" evidence="3">
    <location>
        <position position="254"/>
    </location>
    <ligand>
        <name>Mn(2+)</name>
        <dbReference type="ChEBI" id="CHEBI:29035"/>
    </ligand>
</feature>
<evidence type="ECO:0000313" key="1">
    <source>
        <dbReference type="EMBL" id="EGV44439.1"/>
    </source>
</evidence>
<organism evidence="1 2">
    <name type="scientific">Bizionia argentinensis JUB59</name>
    <dbReference type="NCBI Taxonomy" id="1046627"/>
    <lineage>
        <taxon>Bacteria</taxon>
        <taxon>Pseudomonadati</taxon>
        <taxon>Bacteroidota</taxon>
        <taxon>Flavobacteriia</taxon>
        <taxon>Flavobacteriales</taxon>
        <taxon>Flavobacteriaceae</taxon>
        <taxon>Bizionia</taxon>
    </lineage>
</organism>
<dbReference type="eggNOG" id="COG4675">
    <property type="taxonomic scope" value="Bacteria"/>
</dbReference>
<dbReference type="RefSeq" id="WP_008635676.1">
    <property type="nucleotide sequence ID" value="NZ_AFXZ01000009.1"/>
</dbReference>
<dbReference type="STRING" id="1046627.BZARG_797"/>
<keyword evidence="3" id="KW-0479">Metal-binding</keyword>
<dbReference type="SUPFAM" id="SSF88874">
    <property type="entry name" value="Receptor-binding domain of short tail fibre protein gp12"/>
    <property type="match status" value="1"/>
</dbReference>
<dbReference type="PDB" id="6OV6">
    <property type="method" value="X-ray"/>
    <property type="resolution" value="1.82 A"/>
    <property type="chains" value="A/B/C=1-277"/>
</dbReference>
<reference evidence="1 2" key="1">
    <citation type="journal article" date="2008" name="Int. J. Syst. Evol. Microbiol.">
        <title>Bizionia argentinensis sp. nov., isolated from surface marine water in Antarctica.</title>
        <authorList>
            <person name="Bercovich A."/>
            <person name="Vazquez S.C."/>
            <person name="Yankilevich P."/>
            <person name="Coria S.H."/>
            <person name="Foti M."/>
            <person name="Hernandez E."/>
            <person name="Vidal A."/>
            <person name="Ruberto L."/>
            <person name="Melo C."/>
            <person name="Marenssi S."/>
            <person name="Criscuolo M."/>
            <person name="Memoli M."/>
            <person name="Arguelles M."/>
            <person name="Mac Cormack W.P."/>
        </authorList>
    </citation>
    <scope>NUCLEOTIDE SEQUENCE [LARGE SCALE GENOMIC DNA]</scope>
    <source>
        <strain evidence="1 2">JUB59</strain>
    </source>
</reference>
<feature type="binding site" evidence="3">
    <location>
        <position position="252"/>
    </location>
    <ligand>
        <name>Mn(2+)</name>
        <dbReference type="ChEBI" id="CHEBI:29035"/>
    </ligand>
</feature>
<sequence>MNKQNFLQTGGFPLETDTLNAMQEAYSVFNALGELAGNKAIIKGCVVSGSTTTDGVVYINGEVFKFVGGQTQSRVKILETSTSKEFEDGSTNAVHFERYVTFASGTGSISWAEFAKLTTLRELSRRLLPAGTNPQLYSGSVNNIPSGWQLCDGTNGTENLKGSFIVGYDPNDSDYNAIGKVGGTKKVTPSGNLDSRSINVTVPRDGWSTFGSGLGAVKSGRIVVGSGQQENSEYLESLRASGIDRTLTSTPHSHTFTGNQQDNRAPYYTLAYIIYIG</sequence>
<dbReference type="EMBL" id="AFXZ01000009">
    <property type="protein sequence ID" value="EGV44439.1"/>
    <property type="molecule type" value="Genomic_DNA"/>
</dbReference>
<evidence type="ECO:0007829" key="3">
    <source>
        <dbReference type="PDB" id="6OV6"/>
    </source>
</evidence>
<dbReference type="GO" id="GO:0046872">
    <property type="term" value="F:metal ion binding"/>
    <property type="evidence" value="ECO:0007669"/>
    <property type="project" value="UniProtKB-KW"/>
</dbReference>
<name>G2EBB4_9FLAO</name>
<dbReference type="SMR" id="G2EBB4"/>
<dbReference type="AlphaFoldDB" id="G2EBB4"/>
<reference evidence="3" key="2">
    <citation type="journal article" date="2020" name="J. Struct. Biol.">
        <title>Structure of the putative long tail fiber receptor-binding tip of a novel temperate bacteriophage from the Antarctic bacterium Bizionia argentinensis JUB59.</title>
        <authorList>
            <person name="Pellizza L."/>
            <person name="Lopez J.L."/>
            <person name="Vazquez S."/>
            <person name="Sycz G."/>
            <person name="Guimaraes B.G."/>
            <person name="Rinaldi J."/>
            <person name="Goldbaum F.A."/>
            <person name="Aran M."/>
            <person name="Mac Cormack W.P."/>
            <person name="Klinke S."/>
        </authorList>
    </citation>
    <scope>X-RAY CRYSTALLOGRAPHY (1.82 ANGSTROMS) IN COMPLEX WITH MN(2+)</scope>
</reference>
<dbReference type="OrthoDB" id="9113831at2"/>
<evidence type="ECO:0000313" key="2">
    <source>
        <dbReference type="Proteomes" id="UP000003730"/>
    </source>
</evidence>
<gene>
    <name evidence="1" type="ORF">BZARG_797</name>
</gene>
<accession>G2EBB4</accession>